<accession>A0A3B1D020</accession>
<proteinExistence type="predicted"/>
<evidence type="ECO:0000313" key="1">
    <source>
        <dbReference type="EMBL" id="VAX35449.1"/>
    </source>
</evidence>
<feature type="non-terminal residue" evidence="1">
    <location>
        <position position="1"/>
    </location>
</feature>
<dbReference type="AlphaFoldDB" id="A0A3B1D020"/>
<sequence>GKFNDLIFFYTAEMVIGINPSKDYIFRFPIFNNMSFISTESDADGNFYFPDIDASGLRRFDLEKLVIGVANSPLRTIRSTALIQEPHTKGGIDFDPNKMNIEERGKGVKFDFPVVDAAGSPVNINNIDNINGFNPVIINIAPIINLPLILGLDAKDLPEEPVKDNAMATYPKAAILERKRIKIYI</sequence>
<name>A0A3B1D020_9ZZZZ</name>
<gene>
    <name evidence="1" type="ORF">MNBD_UNCLBAC01-1961</name>
</gene>
<protein>
    <submittedName>
        <fullName evidence="1">Uncharacterized protein</fullName>
    </submittedName>
</protein>
<dbReference type="EMBL" id="UOGJ01000052">
    <property type="protein sequence ID" value="VAX35449.1"/>
    <property type="molecule type" value="Genomic_DNA"/>
</dbReference>
<reference evidence="1" key="1">
    <citation type="submission" date="2018-06" db="EMBL/GenBank/DDBJ databases">
        <authorList>
            <person name="Zhirakovskaya E."/>
        </authorList>
    </citation>
    <scope>NUCLEOTIDE SEQUENCE</scope>
</reference>
<organism evidence="1">
    <name type="scientific">hydrothermal vent metagenome</name>
    <dbReference type="NCBI Taxonomy" id="652676"/>
    <lineage>
        <taxon>unclassified sequences</taxon>
        <taxon>metagenomes</taxon>
        <taxon>ecological metagenomes</taxon>
    </lineage>
</organism>